<dbReference type="AlphaFoldDB" id="W4F839"/>
<dbReference type="EMBL" id="KI913749">
    <property type="protein sequence ID" value="ETV63607.1"/>
    <property type="molecule type" value="Genomic_DNA"/>
</dbReference>
<evidence type="ECO:0000313" key="1">
    <source>
        <dbReference type="EMBL" id="ETV63607.1"/>
    </source>
</evidence>
<sequence>MLALRCPRTCDSIKSEPRPRHPGDKSNCRKMLLFTSAFCPTAFYQRYLPSFPAKALRDRCLFNMTMLGLIKELTMASLPTWLANMDGTFEFDHSLRTVQISMF</sequence>
<reference evidence="1" key="1">
    <citation type="submission" date="2013-12" db="EMBL/GenBank/DDBJ databases">
        <title>The Genome Sequence of Aphanomyces astaci APO3.</title>
        <authorList>
            <consortium name="The Broad Institute Genomics Platform"/>
            <person name="Russ C."/>
            <person name="Tyler B."/>
            <person name="van West P."/>
            <person name="Dieguez-Uribeondo J."/>
            <person name="Young S.K."/>
            <person name="Zeng Q."/>
            <person name="Gargeya S."/>
            <person name="Fitzgerald M."/>
            <person name="Abouelleil A."/>
            <person name="Alvarado L."/>
            <person name="Chapman S.B."/>
            <person name="Gainer-Dewar J."/>
            <person name="Goldberg J."/>
            <person name="Griggs A."/>
            <person name="Gujja S."/>
            <person name="Hansen M."/>
            <person name="Howarth C."/>
            <person name="Imamovic A."/>
            <person name="Ireland A."/>
            <person name="Larimer J."/>
            <person name="McCowan C."/>
            <person name="Murphy C."/>
            <person name="Pearson M."/>
            <person name="Poon T.W."/>
            <person name="Priest M."/>
            <person name="Roberts A."/>
            <person name="Saif S."/>
            <person name="Shea T."/>
            <person name="Sykes S."/>
            <person name="Wortman J."/>
            <person name="Nusbaum C."/>
            <person name="Birren B."/>
        </authorList>
    </citation>
    <scope>NUCLEOTIDE SEQUENCE [LARGE SCALE GENOMIC DNA]</scope>
    <source>
        <strain evidence="1">APO3</strain>
    </source>
</reference>
<name>W4F839_APHAT</name>
<dbReference type="RefSeq" id="XP_009846909.1">
    <property type="nucleotide sequence ID" value="XM_009848607.1"/>
</dbReference>
<accession>W4F839</accession>
<proteinExistence type="predicted"/>
<protein>
    <submittedName>
        <fullName evidence="1">Uncharacterized protein</fullName>
    </submittedName>
</protein>
<organism evidence="1">
    <name type="scientific">Aphanomyces astaci</name>
    <name type="common">Crayfish plague agent</name>
    <dbReference type="NCBI Taxonomy" id="112090"/>
    <lineage>
        <taxon>Eukaryota</taxon>
        <taxon>Sar</taxon>
        <taxon>Stramenopiles</taxon>
        <taxon>Oomycota</taxon>
        <taxon>Saprolegniomycetes</taxon>
        <taxon>Saprolegniales</taxon>
        <taxon>Verrucalvaceae</taxon>
        <taxon>Aphanomyces</taxon>
    </lineage>
</organism>
<dbReference type="VEuPathDB" id="FungiDB:H257_19464"/>
<gene>
    <name evidence="1" type="ORF">H257_19464</name>
</gene>
<dbReference type="GeneID" id="20821460"/>